<name>A0A9J6FB04_RHIMP</name>
<reference evidence="2" key="1">
    <citation type="journal article" date="2020" name="Cell">
        <title>Large-Scale Comparative Analyses of Tick Genomes Elucidate Their Genetic Diversity and Vector Capacities.</title>
        <authorList>
            <consortium name="Tick Genome and Microbiome Consortium (TIGMIC)"/>
            <person name="Jia N."/>
            <person name="Wang J."/>
            <person name="Shi W."/>
            <person name="Du L."/>
            <person name="Sun Y."/>
            <person name="Zhan W."/>
            <person name="Jiang J.F."/>
            <person name="Wang Q."/>
            <person name="Zhang B."/>
            <person name="Ji P."/>
            <person name="Bell-Sakyi L."/>
            <person name="Cui X.M."/>
            <person name="Yuan T.T."/>
            <person name="Jiang B.G."/>
            <person name="Yang W.F."/>
            <person name="Lam T.T."/>
            <person name="Chang Q.C."/>
            <person name="Ding S.J."/>
            <person name="Wang X.J."/>
            <person name="Zhu J.G."/>
            <person name="Ruan X.D."/>
            <person name="Zhao L."/>
            <person name="Wei J.T."/>
            <person name="Ye R.Z."/>
            <person name="Que T.C."/>
            <person name="Du C.H."/>
            <person name="Zhou Y.H."/>
            <person name="Cheng J.X."/>
            <person name="Dai P.F."/>
            <person name="Guo W.B."/>
            <person name="Han X.H."/>
            <person name="Huang E.J."/>
            <person name="Li L.F."/>
            <person name="Wei W."/>
            <person name="Gao Y.C."/>
            <person name="Liu J.Z."/>
            <person name="Shao H.Z."/>
            <person name="Wang X."/>
            <person name="Wang C.C."/>
            <person name="Yang T.C."/>
            <person name="Huo Q.B."/>
            <person name="Li W."/>
            <person name="Chen H.Y."/>
            <person name="Chen S.E."/>
            <person name="Zhou L.G."/>
            <person name="Ni X.B."/>
            <person name="Tian J.H."/>
            <person name="Sheng Y."/>
            <person name="Liu T."/>
            <person name="Pan Y.S."/>
            <person name="Xia L.Y."/>
            <person name="Li J."/>
            <person name="Zhao F."/>
            <person name="Cao W.C."/>
        </authorList>
    </citation>
    <scope>NUCLEOTIDE SEQUENCE</scope>
    <source>
        <strain evidence="2">Rmic-2018</strain>
    </source>
</reference>
<feature type="region of interest" description="Disordered" evidence="1">
    <location>
        <begin position="315"/>
        <end position="343"/>
    </location>
</feature>
<organism evidence="2 3">
    <name type="scientific">Rhipicephalus microplus</name>
    <name type="common">Cattle tick</name>
    <name type="synonym">Boophilus microplus</name>
    <dbReference type="NCBI Taxonomy" id="6941"/>
    <lineage>
        <taxon>Eukaryota</taxon>
        <taxon>Metazoa</taxon>
        <taxon>Ecdysozoa</taxon>
        <taxon>Arthropoda</taxon>
        <taxon>Chelicerata</taxon>
        <taxon>Arachnida</taxon>
        <taxon>Acari</taxon>
        <taxon>Parasitiformes</taxon>
        <taxon>Ixodida</taxon>
        <taxon>Ixodoidea</taxon>
        <taxon>Ixodidae</taxon>
        <taxon>Rhipicephalinae</taxon>
        <taxon>Rhipicephalus</taxon>
        <taxon>Boophilus</taxon>
    </lineage>
</organism>
<gene>
    <name evidence="2" type="ORF">HPB51_025860</name>
</gene>
<feature type="region of interest" description="Disordered" evidence="1">
    <location>
        <begin position="225"/>
        <end position="281"/>
    </location>
</feature>
<dbReference type="AlphaFoldDB" id="A0A9J6FB04"/>
<evidence type="ECO:0000313" key="2">
    <source>
        <dbReference type="EMBL" id="KAH8042808.1"/>
    </source>
</evidence>
<evidence type="ECO:0000313" key="3">
    <source>
        <dbReference type="Proteomes" id="UP000821866"/>
    </source>
</evidence>
<feature type="compositionally biased region" description="Pro residues" evidence="1">
    <location>
        <begin position="187"/>
        <end position="196"/>
    </location>
</feature>
<feature type="compositionally biased region" description="Polar residues" evidence="1">
    <location>
        <begin position="61"/>
        <end position="71"/>
    </location>
</feature>
<feature type="region of interest" description="Disordered" evidence="1">
    <location>
        <begin position="171"/>
        <end position="200"/>
    </location>
</feature>
<protein>
    <submittedName>
        <fullName evidence="2">Uncharacterized protein</fullName>
    </submittedName>
</protein>
<evidence type="ECO:0000256" key="1">
    <source>
        <dbReference type="SAM" id="MobiDB-lite"/>
    </source>
</evidence>
<dbReference type="Proteomes" id="UP000821866">
    <property type="component" value="Chromosome 1"/>
</dbReference>
<proteinExistence type="predicted"/>
<feature type="compositionally biased region" description="Low complexity" evidence="1">
    <location>
        <begin position="229"/>
        <end position="239"/>
    </location>
</feature>
<feature type="compositionally biased region" description="Low complexity" evidence="1">
    <location>
        <begin position="132"/>
        <end position="145"/>
    </location>
</feature>
<comment type="caution">
    <text evidence="2">The sequence shown here is derived from an EMBL/GenBank/DDBJ whole genome shotgun (WGS) entry which is preliminary data.</text>
</comment>
<feature type="region of interest" description="Disordered" evidence="1">
    <location>
        <begin position="60"/>
        <end position="88"/>
    </location>
</feature>
<accession>A0A9J6FB04</accession>
<reference evidence="2" key="2">
    <citation type="submission" date="2021-09" db="EMBL/GenBank/DDBJ databases">
        <authorList>
            <person name="Jia N."/>
            <person name="Wang J."/>
            <person name="Shi W."/>
            <person name="Du L."/>
            <person name="Sun Y."/>
            <person name="Zhan W."/>
            <person name="Jiang J."/>
            <person name="Wang Q."/>
            <person name="Zhang B."/>
            <person name="Ji P."/>
            <person name="Sakyi L.B."/>
            <person name="Cui X."/>
            <person name="Yuan T."/>
            <person name="Jiang B."/>
            <person name="Yang W."/>
            <person name="Lam T.T.-Y."/>
            <person name="Chang Q."/>
            <person name="Ding S."/>
            <person name="Wang X."/>
            <person name="Zhu J."/>
            <person name="Ruan X."/>
            <person name="Zhao L."/>
            <person name="Wei J."/>
            <person name="Que T."/>
            <person name="Du C."/>
            <person name="Cheng J."/>
            <person name="Dai P."/>
            <person name="Han X."/>
            <person name="Huang E."/>
            <person name="Gao Y."/>
            <person name="Liu J."/>
            <person name="Shao H."/>
            <person name="Ye R."/>
            <person name="Li L."/>
            <person name="Wei W."/>
            <person name="Wang X."/>
            <person name="Wang C."/>
            <person name="Huo Q."/>
            <person name="Li W."/>
            <person name="Guo W."/>
            <person name="Chen H."/>
            <person name="Chen S."/>
            <person name="Zhou L."/>
            <person name="Zhou L."/>
            <person name="Ni X."/>
            <person name="Tian J."/>
            <person name="Zhou Y."/>
            <person name="Sheng Y."/>
            <person name="Liu T."/>
            <person name="Pan Y."/>
            <person name="Xia L."/>
            <person name="Li J."/>
            <person name="Zhao F."/>
            <person name="Cao W."/>
        </authorList>
    </citation>
    <scope>NUCLEOTIDE SEQUENCE</scope>
    <source>
        <strain evidence="2">Rmic-2018</strain>
        <tissue evidence="2">Larvae</tissue>
    </source>
</reference>
<dbReference type="EMBL" id="JABSTU010000001">
    <property type="protein sequence ID" value="KAH8042808.1"/>
    <property type="molecule type" value="Genomic_DNA"/>
</dbReference>
<feature type="region of interest" description="Disordered" evidence="1">
    <location>
        <begin position="121"/>
        <end position="153"/>
    </location>
</feature>
<sequence>MAFTDQLQMHAILSRRPSGGVAPISLPLQAPARSLTMPSALQCSPAAATNTVRFRFTRTRQVSPASQSKVRTQAHAEQATARDTVAPRRFRDHQLRRLGLLLAAAAGQLLDVPPAVSATATGASNGLPVPAPHSTRTSPASSRPPSASPLPRPVPVSVSWVYDGPQRRAFAEQSLPSRRCRHRQPPKQLPPSPLCPWPRRQVLSSGPRRRIRWFRLAQSSHLWCPPADPAETTTDPAQAVERQREHDDAFGSGHHPVQSPRAAQHKATPRPAPVPAPQPATTVQRGAAMGLNTGSPLLIGNPAAAQPGMFRLDPCAHGTFPAEPVHSGPGATLPDSDTRHNGA</sequence>
<keyword evidence="3" id="KW-1185">Reference proteome</keyword>